<keyword evidence="7 17" id="KW-0732">Signal</keyword>
<keyword evidence="8" id="KW-0408">Iron</keyword>
<evidence type="ECO:0000256" key="17">
    <source>
        <dbReference type="SAM" id="SignalP"/>
    </source>
</evidence>
<sequence>MYYHSSTLRPIALALLLASATQATYAQAADAAKNDTESDTLPEVTVKEKKSSLTDYQPLVNSTATKIAAPLRDIPQTVDVVPAQIIQDQAAHSLQDVLKNVPGVSLNLGDGQRDQFVIRGFDAMGDMYIDGMRDDALYYRDLSNIERVEVLKGPAAVLYGRGSSGGLINRITKKPGETIRTIKLNGGSYKQRRGEFDVGDKLGDSAAFRINGAVEDSGSFRNQGFLERQNLAPSLHLQLGEDTSLLLQVEKLHDRRVTDFGIPAYRGKPLNIDPDTYYGSRNARDDDYTDSDVLSGRAVLKHQINDQWSVRNMVGAYHYEMDRNNTLVSAVNDNLRTATLTHNQLWRQDDGWFNQFEVLQKAEWAGMQHQLLYGLEVGEQRKTMKRWAWSNPTVTVSLFDPVLPSLSQFGVRGSNPNLSNQTILQVTGVYVQDMITLSEHWKALVGSRHDRFAQKVEDRLSSVNPERTDHTWSPRAGLVYQPTDWQSYYISLSRSFQPSGETLSFSQQQSQLAPEETNNIEIGSKTDFFNGKLSTTAALFHLERENIKGTNPVNNALIGVGTQLTEGLELTMTGELAPRWQVFAGYAYLDARITDSVAIQNGVALQGKRAALTPRNSVNLWVMHQLNEGWSVGGGLNYVGNRYASNDNLVALGSYMTADAAAIYHSSRYDLAFNLKNLTDKRYYASGHGTSNNLNGPGAPRRAEVTLTMHF</sequence>
<organism evidence="20 21">
    <name type="scientific">Methylophilus glucosoxydans</name>
    <dbReference type="NCBI Taxonomy" id="752553"/>
    <lineage>
        <taxon>Bacteria</taxon>
        <taxon>Pseudomonadati</taxon>
        <taxon>Pseudomonadota</taxon>
        <taxon>Betaproteobacteria</taxon>
        <taxon>Nitrosomonadales</taxon>
        <taxon>Methylophilaceae</taxon>
        <taxon>Methylophilus</taxon>
    </lineage>
</organism>
<dbReference type="PANTHER" id="PTHR32552:SF68">
    <property type="entry name" value="FERRICHROME OUTER MEMBRANE TRANSPORTER_PHAGE RECEPTOR"/>
    <property type="match status" value="1"/>
</dbReference>
<dbReference type="EMBL" id="JBHTJW010000002">
    <property type="protein sequence ID" value="MFD0929473.1"/>
    <property type="molecule type" value="Genomic_DNA"/>
</dbReference>
<dbReference type="Pfam" id="PF07715">
    <property type="entry name" value="Plug"/>
    <property type="match status" value="1"/>
</dbReference>
<evidence type="ECO:0000256" key="14">
    <source>
        <dbReference type="PROSITE-ProRule" id="PRU01360"/>
    </source>
</evidence>
<keyword evidence="11 14" id="KW-0472">Membrane</keyword>
<feature type="chain" id="PRO_5046047007" evidence="17">
    <location>
        <begin position="29"/>
        <end position="711"/>
    </location>
</feature>
<evidence type="ECO:0000256" key="4">
    <source>
        <dbReference type="ARBA" id="ARBA00022452"/>
    </source>
</evidence>
<keyword evidence="10 16" id="KW-0798">TonB box</keyword>
<keyword evidence="13 14" id="KW-0998">Cell outer membrane</keyword>
<accession>A0ABW3GGL2</accession>
<feature type="signal peptide" evidence="17">
    <location>
        <begin position="1"/>
        <end position="28"/>
    </location>
</feature>
<evidence type="ECO:0000259" key="18">
    <source>
        <dbReference type="Pfam" id="PF00593"/>
    </source>
</evidence>
<evidence type="ECO:0000256" key="10">
    <source>
        <dbReference type="ARBA" id="ARBA00023077"/>
    </source>
</evidence>
<comment type="similarity">
    <text evidence="2 14 16">Belongs to the TonB-dependent receptor family.</text>
</comment>
<protein>
    <submittedName>
        <fullName evidence="20">TonB-dependent receptor</fullName>
    </submittedName>
</protein>
<feature type="short sequence motif" description="TonB C-terminal box" evidence="15">
    <location>
        <begin position="694"/>
        <end position="711"/>
    </location>
</feature>
<name>A0ABW3GGL2_9PROT</name>
<dbReference type="InterPro" id="IPR039426">
    <property type="entry name" value="TonB-dep_rcpt-like"/>
</dbReference>
<dbReference type="InterPro" id="IPR012910">
    <property type="entry name" value="Plug_dom"/>
</dbReference>
<dbReference type="InterPro" id="IPR037066">
    <property type="entry name" value="Plug_dom_sf"/>
</dbReference>
<evidence type="ECO:0000256" key="11">
    <source>
        <dbReference type="ARBA" id="ARBA00023136"/>
    </source>
</evidence>
<dbReference type="NCBIfam" id="TIGR01783">
    <property type="entry name" value="TonB-siderophor"/>
    <property type="match status" value="1"/>
</dbReference>
<dbReference type="PROSITE" id="PS52016">
    <property type="entry name" value="TONB_DEPENDENT_REC_3"/>
    <property type="match status" value="1"/>
</dbReference>
<keyword evidence="3 14" id="KW-0813">Transport</keyword>
<feature type="domain" description="TonB-dependent receptor-like beta-barrel" evidence="18">
    <location>
        <begin position="238"/>
        <end position="678"/>
    </location>
</feature>
<proteinExistence type="inferred from homology"/>
<evidence type="ECO:0000256" key="5">
    <source>
        <dbReference type="ARBA" id="ARBA00022496"/>
    </source>
</evidence>
<evidence type="ECO:0000256" key="13">
    <source>
        <dbReference type="ARBA" id="ARBA00023237"/>
    </source>
</evidence>
<evidence type="ECO:0000256" key="9">
    <source>
        <dbReference type="ARBA" id="ARBA00023065"/>
    </source>
</evidence>
<evidence type="ECO:0000259" key="19">
    <source>
        <dbReference type="Pfam" id="PF07715"/>
    </source>
</evidence>
<evidence type="ECO:0000313" key="21">
    <source>
        <dbReference type="Proteomes" id="UP001597106"/>
    </source>
</evidence>
<evidence type="ECO:0000256" key="15">
    <source>
        <dbReference type="PROSITE-ProRule" id="PRU10144"/>
    </source>
</evidence>
<dbReference type="PROSITE" id="PS01156">
    <property type="entry name" value="TONB_DEPENDENT_REC_2"/>
    <property type="match status" value="1"/>
</dbReference>
<evidence type="ECO:0000256" key="3">
    <source>
        <dbReference type="ARBA" id="ARBA00022448"/>
    </source>
</evidence>
<dbReference type="Pfam" id="PF00593">
    <property type="entry name" value="TonB_dep_Rec_b-barrel"/>
    <property type="match status" value="1"/>
</dbReference>
<dbReference type="Gene3D" id="2.170.130.10">
    <property type="entry name" value="TonB-dependent receptor, plug domain"/>
    <property type="match status" value="1"/>
</dbReference>
<reference evidence="21" key="1">
    <citation type="journal article" date="2019" name="Int. J. Syst. Evol. Microbiol.">
        <title>The Global Catalogue of Microorganisms (GCM) 10K type strain sequencing project: providing services to taxonomists for standard genome sequencing and annotation.</title>
        <authorList>
            <consortium name="The Broad Institute Genomics Platform"/>
            <consortium name="The Broad Institute Genome Sequencing Center for Infectious Disease"/>
            <person name="Wu L."/>
            <person name="Ma J."/>
        </authorList>
    </citation>
    <scope>NUCLEOTIDE SEQUENCE [LARGE SCALE GENOMIC DNA]</scope>
    <source>
        <strain evidence="21">CCUG 59685</strain>
    </source>
</reference>
<evidence type="ECO:0000256" key="2">
    <source>
        <dbReference type="ARBA" id="ARBA00009810"/>
    </source>
</evidence>
<evidence type="ECO:0000256" key="1">
    <source>
        <dbReference type="ARBA" id="ARBA00004571"/>
    </source>
</evidence>
<dbReference type="InterPro" id="IPR010917">
    <property type="entry name" value="TonB_rcpt_CS"/>
</dbReference>
<dbReference type="InterPro" id="IPR000531">
    <property type="entry name" value="Beta-barrel_TonB"/>
</dbReference>
<dbReference type="PANTHER" id="PTHR32552">
    <property type="entry name" value="FERRICHROME IRON RECEPTOR-RELATED"/>
    <property type="match status" value="1"/>
</dbReference>
<dbReference type="SUPFAM" id="SSF56935">
    <property type="entry name" value="Porins"/>
    <property type="match status" value="1"/>
</dbReference>
<keyword evidence="9" id="KW-0406">Ion transport</keyword>
<keyword evidence="5" id="KW-0410">Iron transport</keyword>
<dbReference type="InterPro" id="IPR010105">
    <property type="entry name" value="TonB_sidphr_rcpt"/>
</dbReference>
<comment type="subcellular location">
    <subcellularLocation>
        <location evidence="1 14">Cell outer membrane</location>
        <topology evidence="1 14">Multi-pass membrane protein</topology>
    </subcellularLocation>
</comment>
<keyword evidence="6 14" id="KW-0812">Transmembrane</keyword>
<comment type="caution">
    <text evidence="20">The sequence shown here is derived from an EMBL/GenBank/DDBJ whole genome shotgun (WGS) entry which is preliminary data.</text>
</comment>
<dbReference type="InterPro" id="IPR036942">
    <property type="entry name" value="Beta-barrel_TonB_sf"/>
</dbReference>
<evidence type="ECO:0000256" key="6">
    <source>
        <dbReference type="ARBA" id="ARBA00022692"/>
    </source>
</evidence>
<dbReference type="RefSeq" id="WP_379075101.1">
    <property type="nucleotide sequence ID" value="NZ_JBHTJW010000002.1"/>
</dbReference>
<keyword evidence="12 20" id="KW-0675">Receptor</keyword>
<evidence type="ECO:0000256" key="12">
    <source>
        <dbReference type="ARBA" id="ARBA00023170"/>
    </source>
</evidence>
<keyword evidence="4 14" id="KW-1134">Transmembrane beta strand</keyword>
<evidence type="ECO:0000256" key="7">
    <source>
        <dbReference type="ARBA" id="ARBA00022729"/>
    </source>
</evidence>
<gene>
    <name evidence="20" type="ORF">ACFQ1T_06730</name>
</gene>
<keyword evidence="21" id="KW-1185">Reference proteome</keyword>
<dbReference type="Gene3D" id="2.40.170.20">
    <property type="entry name" value="TonB-dependent receptor, beta-barrel domain"/>
    <property type="match status" value="1"/>
</dbReference>
<dbReference type="CDD" id="cd01347">
    <property type="entry name" value="ligand_gated_channel"/>
    <property type="match status" value="1"/>
</dbReference>
<evidence type="ECO:0000256" key="8">
    <source>
        <dbReference type="ARBA" id="ARBA00023004"/>
    </source>
</evidence>
<feature type="domain" description="TonB-dependent receptor plug" evidence="19">
    <location>
        <begin position="71"/>
        <end position="166"/>
    </location>
</feature>
<evidence type="ECO:0000256" key="16">
    <source>
        <dbReference type="RuleBase" id="RU003357"/>
    </source>
</evidence>
<evidence type="ECO:0000313" key="20">
    <source>
        <dbReference type="EMBL" id="MFD0929473.1"/>
    </source>
</evidence>
<dbReference type="Proteomes" id="UP001597106">
    <property type="component" value="Unassembled WGS sequence"/>
</dbReference>